<dbReference type="eggNOG" id="COG0845">
    <property type="taxonomic scope" value="Bacteria"/>
</dbReference>
<dbReference type="Gene3D" id="2.40.420.20">
    <property type="match status" value="1"/>
</dbReference>
<organism evidence="2 3">
    <name type="scientific">Flavobacterium suncheonense GH29-5 = DSM 17707</name>
    <dbReference type="NCBI Taxonomy" id="1121899"/>
    <lineage>
        <taxon>Bacteria</taxon>
        <taxon>Pseudomonadati</taxon>
        <taxon>Bacteroidota</taxon>
        <taxon>Flavobacteriia</taxon>
        <taxon>Flavobacteriales</taxon>
        <taxon>Flavobacteriaceae</taxon>
        <taxon>Flavobacterium</taxon>
    </lineage>
</organism>
<gene>
    <name evidence="2" type="ORF">Q764_01400</name>
</gene>
<protein>
    <submittedName>
        <fullName evidence="2">Secretion protein HlyD</fullName>
    </submittedName>
</protein>
<feature type="domain" description="CusB-like beta-barrel" evidence="1">
    <location>
        <begin position="234"/>
        <end position="305"/>
    </location>
</feature>
<dbReference type="RefSeq" id="WP_026979902.1">
    <property type="nucleotide sequence ID" value="NZ_AUCZ01000004.1"/>
</dbReference>
<dbReference type="SUPFAM" id="SSF111369">
    <property type="entry name" value="HlyD-like secretion proteins"/>
    <property type="match status" value="1"/>
</dbReference>
<evidence type="ECO:0000313" key="3">
    <source>
        <dbReference type="Proteomes" id="UP000030121"/>
    </source>
</evidence>
<dbReference type="PANTHER" id="PTHR30469">
    <property type="entry name" value="MULTIDRUG RESISTANCE PROTEIN MDTA"/>
    <property type="match status" value="1"/>
</dbReference>
<comment type="caution">
    <text evidence="2">The sequence shown here is derived from an EMBL/GenBank/DDBJ whole genome shotgun (WGS) entry which is preliminary data.</text>
</comment>
<accession>A0A0A2MEU6</accession>
<dbReference type="PANTHER" id="PTHR30469:SF15">
    <property type="entry name" value="HLYD FAMILY OF SECRETION PROTEINS"/>
    <property type="match status" value="1"/>
</dbReference>
<evidence type="ECO:0000313" key="2">
    <source>
        <dbReference type="EMBL" id="KGO90804.1"/>
    </source>
</evidence>
<evidence type="ECO:0000259" key="1">
    <source>
        <dbReference type="Pfam" id="PF25954"/>
    </source>
</evidence>
<keyword evidence="3" id="KW-1185">Reference proteome</keyword>
<reference evidence="2 3" key="1">
    <citation type="submission" date="2013-09" db="EMBL/GenBank/DDBJ databases">
        <authorList>
            <person name="Zeng Z."/>
            <person name="Chen C."/>
        </authorList>
    </citation>
    <scope>NUCLEOTIDE SEQUENCE [LARGE SCALE GENOMIC DNA]</scope>
    <source>
        <strain evidence="2 3">GH29-5</strain>
    </source>
</reference>
<dbReference type="Proteomes" id="UP000030121">
    <property type="component" value="Unassembled WGS sequence"/>
</dbReference>
<dbReference type="STRING" id="1121899.GCA_000430025_01150"/>
<dbReference type="AlphaFoldDB" id="A0A0A2MEU6"/>
<dbReference type="PROSITE" id="PS51257">
    <property type="entry name" value="PROKAR_LIPOPROTEIN"/>
    <property type="match status" value="1"/>
</dbReference>
<sequence>MIRLKVVVSVGVLLWLTACKDKSSGIQPTVGAITQSVYASGVIKADGQYIVYPNASGVLKKINVTVGDTIVKDQPLFELDNDKAALSTESARLAYQLSNENSRYIQDKITELELAVQNAKDKLKLDESLYNRNVRVKDQGGISEVDFERVELAYKSSKLAYETAQNRLNQFRIQAKNEQSRSNVNLRLSEKSQSDFTVKSAFSGLLFDILAKEGTLVSPQTPLAVIGKANAFLLELEVDENDMVQVTTGQKVLVTLDSYKNQVFEAEVHKIYPIMDERSRTFKIEALFTEIPKKLYPNLTAEANIIIQTKKQAVTIPKNYLIDKEYVLVNGDEKRKVKTGLSDYQYVEILEGLKAGETIYPAEE</sequence>
<dbReference type="OrthoDB" id="869610at2"/>
<dbReference type="GO" id="GO:0015562">
    <property type="term" value="F:efflux transmembrane transporter activity"/>
    <property type="evidence" value="ECO:0007669"/>
    <property type="project" value="TreeGrafter"/>
</dbReference>
<dbReference type="Pfam" id="PF25954">
    <property type="entry name" value="Beta-barrel_RND_2"/>
    <property type="match status" value="1"/>
</dbReference>
<proteinExistence type="predicted"/>
<dbReference type="Gene3D" id="2.40.30.170">
    <property type="match status" value="1"/>
</dbReference>
<dbReference type="GO" id="GO:1990281">
    <property type="term" value="C:efflux pump complex"/>
    <property type="evidence" value="ECO:0007669"/>
    <property type="project" value="TreeGrafter"/>
</dbReference>
<dbReference type="InterPro" id="IPR058792">
    <property type="entry name" value="Beta-barrel_RND_2"/>
</dbReference>
<dbReference type="EMBL" id="JRLW01000001">
    <property type="protein sequence ID" value="KGO90804.1"/>
    <property type="molecule type" value="Genomic_DNA"/>
</dbReference>
<name>A0A0A2MEU6_9FLAO</name>
<dbReference type="Gene3D" id="2.40.50.100">
    <property type="match status" value="1"/>
</dbReference>